<dbReference type="InterPro" id="IPR050228">
    <property type="entry name" value="Carboxylesterase_BioH"/>
</dbReference>
<evidence type="ECO:0000313" key="3">
    <source>
        <dbReference type="Proteomes" id="UP001595848"/>
    </source>
</evidence>
<gene>
    <name evidence="2" type="ORF">ACFOY1_20800</name>
</gene>
<name>A0ABV8P2F5_9BURK</name>
<dbReference type="PANTHER" id="PTHR43194:SF5">
    <property type="entry name" value="PIMELOYL-[ACYL-CARRIER PROTEIN] METHYL ESTER ESTERASE"/>
    <property type="match status" value="1"/>
</dbReference>
<dbReference type="Proteomes" id="UP001595848">
    <property type="component" value="Unassembled WGS sequence"/>
</dbReference>
<dbReference type="RefSeq" id="WP_217966493.1">
    <property type="nucleotide sequence ID" value="NZ_JAHTBN010000015.1"/>
</dbReference>
<comment type="caution">
    <text evidence="2">The sequence shown here is derived from an EMBL/GenBank/DDBJ whole genome shotgun (WGS) entry which is preliminary data.</text>
</comment>
<sequence>MERSISLRGIGSFHIGGEIVSLRGKPPIQAMLAAGGVPVTMDPNGDYVVGQMYAQYFLGGDGQRPPVVFWHGGGLTGACWETTPDGRRGWVEDFLLDGRDVYLCDAVERGRSGYAPIPDIWPVPISQSAAGLFTRFRIGRAASDTPLESLPAMAFPGTQFPADHYAQFMRQVVPRWSHTDEQIMAAYHALLARIGQRSIVVCHSQGGMFGLRSAMEAPHAIAAVVALEPASVPLEEARRRGYTTPTLIVLGDYIDGDGRWPRMRDRIMRFSAEFPCVRVLSLPEAGMKGNSHMLMMDKNNMEISAKVRAWLDAFS</sequence>
<reference evidence="3" key="1">
    <citation type="journal article" date="2019" name="Int. J. Syst. Evol. Microbiol.">
        <title>The Global Catalogue of Microorganisms (GCM) 10K type strain sequencing project: providing services to taxonomists for standard genome sequencing and annotation.</title>
        <authorList>
            <consortium name="The Broad Institute Genomics Platform"/>
            <consortium name="The Broad Institute Genome Sequencing Center for Infectious Disease"/>
            <person name="Wu L."/>
            <person name="Ma J."/>
        </authorList>
    </citation>
    <scope>NUCLEOTIDE SEQUENCE [LARGE SCALE GENOMIC DNA]</scope>
    <source>
        <strain evidence="3">LMG 24813</strain>
    </source>
</reference>
<dbReference type="GO" id="GO:0016787">
    <property type="term" value="F:hydrolase activity"/>
    <property type="evidence" value="ECO:0007669"/>
    <property type="project" value="UniProtKB-KW"/>
</dbReference>
<keyword evidence="3" id="KW-1185">Reference proteome</keyword>
<evidence type="ECO:0000259" key="1">
    <source>
        <dbReference type="Pfam" id="PF00561"/>
    </source>
</evidence>
<dbReference type="EMBL" id="JBHSBV010000012">
    <property type="protein sequence ID" value="MFC4203400.1"/>
    <property type="molecule type" value="Genomic_DNA"/>
</dbReference>
<proteinExistence type="predicted"/>
<organism evidence="2 3">
    <name type="scientific">Candidimonas humi</name>
    <dbReference type="NCBI Taxonomy" id="683355"/>
    <lineage>
        <taxon>Bacteria</taxon>
        <taxon>Pseudomonadati</taxon>
        <taxon>Pseudomonadota</taxon>
        <taxon>Betaproteobacteria</taxon>
        <taxon>Burkholderiales</taxon>
        <taxon>Alcaligenaceae</taxon>
        <taxon>Candidimonas</taxon>
    </lineage>
</organism>
<dbReference type="Pfam" id="PF00561">
    <property type="entry name" value="Abhydrolase_1"/>
    <property type="match status" value="1"/>
</dbReference>
<feature type="domain" description="AB hydrolase-1" evidence="1">
    <location>
        <begin position="65"/>
        <end position="242"/>
    </location>
</feature>
<protein>
    <submittedName>
        <fullName evidence="2">Alpha/beta fold hydrolase</fullName>
    </submittedName>
</protein>
<dbReference type="PANTHER" id="PTHR43194">
    <property type="entry name" value="HYDROLASE ALPHA/BETA FOLD FAMILY"/>
    <property type="match status" value="1"/>
</dbReference>
<dbReference type="InterPro" id="IPR000073">
    <property type="entry name" value="AB_hydrolase_1"/>
</dbReference>
<evidence type="ECO:0000313" key="2">
    <source>
        <dbReference type="EMBL" id="MFC4203400.1"/>
    </source>
</evidence>
<accession>A0ABV8P2F5</accession>
<keyword evidence="2" id="KW-0378">Hydrolase</keyword>